<protein>
    <submittedName>
        <fullName evidence="2">Uncharacterized protein</fullName>
    </submittedName>
</protein>
<gene>
    <name evidence="2" type="ORF">KIPB_015340</name>
</gene>
<proteinExistence type="predicted"/>
<keyword evidence="1" id="KW-0472">Membrane</keyword>
<dbReference type="AlphaFoldDB" id="A0A9K3GQY8"/>
<accession>A0A9K3GQY8</accession>
<keyword evidence="1" id="KW-1133">Transmembrane helix</keyword>
<comment type="caution">
    <text evidence="2">The sequence shown here is derived from an EMBL/GenBank/DDBJ whole genome shotgun (WGS) entry which is preliminary data.</text>
</comment>
<feature type="transmembrane region" description="Helical" evidence="1">
    <location>
        <begin position="33"/>
        <end position="53"/>
    </location>
</feature>
<evidence type="ECO:0000313" key="3">
    <source>
        <dbReference type="Proteomes" id="UP000265618"/>
    </source>
</evidence>
<evidence type="ECO:0000313" key="2">
    <source>
        <dbReference type="EMBL" id="GIQ91888.1"/>
    </source>
</evidence>
<organism evidence="2 3">
    <name type="scientific">Kipferlia bialata</name>
    <dbReference type="NCBI Taxonomy" id="797122"/>
    <lineage>
        <taxon>Eukaryota</taxon>
        <taxon>Metamonada</taxon>
        <taxon>Carpediemonas-like organisms</taxon>
        <taxon>Kipferlia</taxon>
    </lineage>
</organism>
<dbReference type="Proteomes" id="UP000265618">
    <property type="component" value="Unassembled WGS sequence"/>
</dbReference>
<name>A0A9K3GQY8_9EUKA</name>
<evidence type="ECO:0000256" key="1">
    <source>
        <dbReference type="SAM" id="Phobius"/>
    </source>
</evidence>
<keyword evidence="3" id="KW-1185">Reference proteome</keyword>
<feature type="non-terminal residue" evidence="2">
    <location>
        <position position="84"/>
    </location>
</feature>
<reference evidence="2 3" key="1">
    <citation type="journal article" date="2018" name="PLoS ONE">
        <title>The draft genome of Kipferlia bialata reveals reductive genome evolution in fornicate parasites.</title>
        <authorList>
            <person name="Tanifuji G."/>
            <person name="Takabayashi S."/>
            <person name="Kume K."/>
            <person name="Takagi M."/>
            <person name="Nakayama T."/>
            <person name="Kamikawa R."/>
            <person name="Inagaki Y."/>
            <person name="Hashimoto T."/>
        </authorList>
    </citation>
    <scope>NUCLEOTIDE SEQUENCE [LARGE SCALE GENOMIC DNA]</scope>
    <source>
        <strain evidence="2">NY0173</strain>
    </source>
</reference>
<feature type="non-terminal residue" evidence="2">
    <location>
        <position position="1"/>
    </location>
</feature>
<dbReference type="EMBL" id="BDIP01008522">
    <property type="protein sequence ID" value="GIQ91888.1"/>
    <property type="molecule type" value="Genomic_DNA"/>
</dbReference>
<sequence length="84" mass="9487">LPQLDTIIASTDRGLVTLRDSLHSLGKSRFANITIRLFFLVCVLQLFVIAVQLEKLAEHMLLPMRGRLPWLFEIKGAADVIQNT</sequence>
<keyword evidence="1" id="KW-0812">Transmembrane</keyword>